<evidence type="ECO:0000259" key="1">
    <source>
        <dbReference type="Pfam" id="PF18962"/>
    </source>
</evidence>
<evidence type="ECO:0000313" key="3">
    <source>
        <dbReference type="Proteomes" id="UP000576209"/>
    </source>
</evidence>
<proteinExistence type="predicted"/>
<dbReference type="InterPro" id="IPR013783">
    <property type="entry name" value="Ig-like_fold"/>
</dbReference>
<feature type="domain" description="Secretion system C-terminal sorting" evidence="1">
    <location>
        <begin position="182"/>
        <end position="250"/>
    </location>
</feature>
<dbReference type="AlphaFoldDB" id="A0A840DZ86"/>
<reference evidence="2 3" key="1">
    <citation type="submission" date="2020-08" db="EMBL/GenBank/DDBJ databases">
        <title>Genomic Encyclopedia of Type Strains, Phase IV (KMG-IV): sequencing the most valuable type-strain genomes for metagenomic binning, comparative biology and taxonomic classification.</title>
        <authorList>
            <person name="Goeker M."/>
        </authorList>
    </citation>
    <scope>NUCLEOTIDE SEQUENCE [LARGE SCALE GENOMIC DNA]</scope>
    <source>
        <strain evidence="2 3">DSM 105137</strain>
    </source>
</reference>
<dbReference type="Pfam" id="PF18962">
    <property type="entry name" value="Por_Secre_tail"/>
    <property type="match status" value="1"/>
</dbReference>
<accession>A0A840DZ86</accession>
<comment type="caution">
    <text evidence="2">The sequence shown here is derived from an EMBL/GenBank/DDBJ whole genome shotgun (WGS) entry which is preliminary data.</text>
</comment>
<dbReference type="Proteomes" id="UP000576209">
    <property type="component" value="Unassembled WGS sequence"/>
</dbReference>
<dbReference type="InterPro" id="IPR026444">
    <property type="entry name" value="Secre_tail"/>
</dbReference>
<dbReference type="RefSeq" id="WP_183494437.1">
    <property type="nucleotide sequence ID" value="NZ_JACIFF010000001.1"/>
</dbReference>
<keyword evidence="3" id="KW-1185">Reference proteome</keyword>
<organism evidence="2 3">
    <name type="scientific">Neolewinella aquimaris</name>
    <dbReference type="NCBI Taxonomy" id="1835722"/>
    <lineage>
        <taxon>Bacteria</taxon>
        <taxon>Pseudomonadati</taxon>
        <taxon>Bacteroidota</taxon>
        <taxon>Saprospiria</taxon>
        <taxon>Saprospirales</taxon>
        <taxon>Lewinellaceae</taxon>
        <taxon>Neolewinella</taxon>
    </lineage>
</organism>
<evidence type="ECO:0000313" key="2">
    <source>
        <dbReference type="EMBL" id="MBB4078220.1"/>
    </source>
</evidence>
<protein>
    <recommendedName>
        <fullName evidence="1">Secretion system C-terminal sorting domain-containing protein</fullName>
    </recommendedName>
</protein>
<dbReference type="EMBL" id="JACIFF010000001">
    <property type="protein sequence ID" value="MBB4078220.1"/>
    <property type="molecule type" value="Genomic_DNA"/>
</dbReference>
<dbReference type="Gene3D" id="2.60.40.10">
    <property type="entry name" value="Immunoglobulins"/>
    <property type="match status" value="1"/>
</dbReference>
<sequence length="252" mass="27509">MQGDVLTVSQVKSGGNPPFIKSTTFGENATTDFFVFERNSINYVEITGEGAGTITHQFQGKNAGNSTSSRALTVQGSVAPVTWTKLLTYAAAGDAVELHWSVADQVDVEGYEIQRSTGETFETISSVPYRENGSLEVNYTALLEQSESDAYYRVKQLDYAGTFDYSNVIYVPGQQSKTALAIFPNPARDFVRMAVPERVNTVQLISATGQVIRDYPAAAARDGIDVSDLVSGMYLLRTDDSNFAPQRLIVQK</sequence>
<name>A0A840DZ86_9BACT</name>
<gene>
    <name evidence="2" type="ORF">GGR28_000821</name>
</gene>
<dbReference type="NCBIfam" id="TIGR04183">
    <property type="entry name" value="Por_Secre_tail"/>
    <property type="match status" value="1"/>
</dbReference>